<feature type="region of interest" description="Disordered" evidence="2">
    <location>
        <begin position="606"/>
        <end position="630"/>
    </location>
</feature>
<feature type="compositionally biased region" description="Basic and acidic residues" evidence="2">
    <location>
        <begin position="517"/>
        <end position="531"/>
    </location>
</feature>
<protein>
    <submittedName>
        <fullName evidence="3">Uncharacterized protein</fullName>
    </submittedName>
</protein>
<dbReference type="EMBL" id="CAJFDH010000002">
    <property type="protein sequence ID" value="CAD5212215.1"/>
    <property type="molecule type" value="Genomic_DNA"/>
</dbReference>
<reference evidence="3" key="1">
    <citation type="submission" date="2020-09" db="EMBL/GenBank/DDBJ databases">
        <authorList>
            <person name="Kikuchi T."/>
        </authorList>
    </citation>
    <scope>NUCLEOTIDE SEQUENCE</scope>
    <source>
        <strain evidence="3">SH1</strain>
    </source>
</reference>
<dbReference type="Proteomes" id="UP000783686">
    <property type="component" value="Unassembled WGS sequence"/>
</dbReference>
<feature type="compositionally biased region" description="Polar residues" evidence="2">
    <location>
        <begin position="620"/>
        <end position="630"/>
    </location>
</feature>
<feature type="compositionally biased region" description="Basic residues" evidence="2">
    <location>
        <begin position="502"/>
        <end position="516"/>
    </location>
</feature>
<keyword evidence="4" id="KW-1185">Reference proteome</keyword>
<dbReference type="EMBL" id="CAJFCW020000002">
    <property type="protein sequence ID" value="CAG9095301.1"/>
    <property type="molecule type" value="Genomic_DNA"/>
</dbReference>
<proteinExistence type="predicted"/>
<name>A0A811KBA0_9BILA</name>
<dbReference type="Proteomes" id="UP000614601">
    <property type="component" value="Unassembled WGS sequence"/>
</dbReference>
<gene>
    <name evidence="3" type="ORF">BOKJ2_LOCUS4091</name>
</gene>
<organism evidence="3 4">
    <name type="scientific">Bursaphelenchus okinawaensis</name>
    <dbReference type="NCBI Taxonomy" id="465554"/>
    <lineage>
        <taxon>Eukaryota</taxon>
        <taxon>Metazoa</taxon>
        <taxon>Ecdysozoa</taxon>
        <taxon>Nematoda</taxon>
        <taxon>Chromadorea</taxon>
        <taxon>Rhabditida</taxon>
        <taxon>Tylenchina</taxon>
        <taxon>Tylenchomorpha</taxon>
        <taxon>Aphelenchoidea</taxon>
        <taxon>Aphelenchoididae</taxon>
        <taxon>Bursaphelenchus</taxon>
    </lineage>
</organism>
<dbReference type="AlphaFoldDB" id="A0A811KBA0"/>
<dbReference type="OrthoDB" id="5877442at2759"/>
<feature type="compositionally biased region" description="Pro residues" evidence="2">
    <location>
        <begin position="533"/>
        <end position="550"/>
    </location>
</feature>
<evidence type="ECO:0000256" key="1">
    <source>
        <dbReference type="SAM" id="Coils"/>
    </source>
</evidence>
<evidence type="ECO:0000313" key="4">
    <source>
        <dbReference type="Proteomes" id="UP000614601"/>
    </source>
</evidence>
<feature type="compositionally biased region" description="Basic and acidic residues" evidence="2">
    <location>
        <begin position="317"/>
        <end position="332"/>
    </location>
</feature>
<comment type="caution">
    <text evidence="3">The sequence shown here is derived from an EMBL/GenBank/DDBJ whole genome shotgun (WGS) entry which is preliminary data.</text>
</comment>
<feature type="region of interest" description="Disordered" evidence="2">
    <location>
        <begin position="367"/>
        <end position="386"/>
    </location>
</feature>
<feature type="coiled-coil region" evidence="1">
    <location>
        <begin position="400"/>
        <end position="469"/>
    </location>
</feature>
<keyword evidence="1" id="KW-0175">Coiled coil</keyword>
<accession>A0A811KBA0</accession>
<feature type="region of interest" description="Disordered" evidence="2">
    <location>
        <begin position="307"/>
        <end position="332"/>
    </location>
</feature>
<feature type="region of interest" description="Disordered" evidence="2">
    <location>
        <begin position="495"/>
        <end position="557"/>
    </location>
</feature>
<evidence type="ECO:0000256" key="2">
    <source>
        <dbReference type="SAM" id="MobiDB-lite"/>
    </source>
</evidence>
<sequence>MKVVKEIVKQLVDNVAETEELKVIDVKENGDCHIKIEVSNCDSMDNGKELDLNMKLDIHSGDIDALVAQELSQLSLSRKQRSKNNKMKRQIRENWDVQDLLQHFDIPSTSKVEIDQEVKLNSDVFQTLRTITKISERIPESNDDLDDYRLSVAIFTISQLTDVNKELCWKVQALGQMLNRSLREIKFFKVALARTSGELKDEVELLRKTTMNTLKRIIESDLARKEKMQVQWAEVKTFIHKKNKRINELTEQLNRVDVDIGFLLASHKERIEAACVAERNYFQAAEKVEDLEVELKQKTKLLESRVCSKCNSQGETDEQRKDREARETKRLEQRKQFEMTEKQKFADAQKVGAALQKHVQAAYENLGPKGNAPWHNGSDKANKSDSQPMFKAGHVPLEMFEVLKLRLEEKEQEVATHERMNQIITKDLEKCQQEQEASKVEISELKDKNEEYQKKIDELSKQLEESKKQIPNPQTISNNNVPKITVTATGENQVKNVVTPIKKQRGQKQKGVRKPSKSPEHTFFRQCDRKRVAPPPLAPPCNRPPHPPPYYREGPVPRLADKAHDMNMHFSVGFRAPMSMTSMRNEGWNGNVRPASFAVPSLLPPTRHDGLWNGPRNPAPNGSSWITSRR</sequence>
<evidence type="ECO:0000313" key="3">
    <source>
        <dbReference type="EMBL" id="CAD5212215.1"/>
    </source>
</evidence>